<comment type="subcellular location">
    <subcellularLocation>
        <location evidence="1">Membrane</location>
    </subcellularLocation>
</comment>
<evidence type="ECO:0000256" key="3">
    <source>
        <dbReference type="ARBA" id="ARBA00022989"/>
    </source>
</evidence>
<feature type="transmembrane region" description="Helical" evidence="6">
    <location>
        <begin position="176"/>
        <end position="195"/>
    </location>
</feature>
<evidence type="ECO:0000256" key="6">
    <source>
        <dbReference type="SAM" id="Phobius"/>
    </source>
</evidence>
<proteinExistence type="predicted"/>
<dbReference type="Pfam" id="PF04116">
    <property type="entry name" value="FA_hydroxylase"/>
    <property type="match status" value="1"/>
</dbReference>
<evidence type="ECO:0000256" key="2">
    <source>
        <dbReference type="ARBA" id="ARBA00022692"/>
    </source>
</evidence>
<dbReference type="GO" id="GO:0016491">
    <property type="term" value="F:oxidoreductase activity"/>
    <property type="evidence" value="ECO:0007669"/>
    <property type="project" value="InterPro"/>
</dbReference>
<dbReference type="RefSeq" id="WP_198570313.1">
    <property type="nucleotide sequence ID" value="NZ_CP066167.1"/>
</dbReference>
<name>A0A7T4R1Z2_9GAMM</name>
<feature type="domain" description="Fatty acid hydroxylase" evidence="7">
    <location>
        <begin position="124"/>
        <end position="271"/>
    </location>
</feature>
<evidence type="ECO:0000256" key="4">
    <source>
        <dbReference type="ARBA" id="ARBA00023136"/>
    </source>
</evidence>
<dbReference type="InterPro" id="IPR006694">
    <property type="entry name" value="Fatty_acid_hydroxylase"/>
</dbReference>
<dbReference type="GO" id="GO:0008610">
    <property type="term" value="P:lipid biosynthetic process"/>
    <property type="evidence" value="ECO:0007669"/>
    <property type="project" value="InterPro"/>
</dbReference>
<dbReference type="GO" id="GO:0016020">
    <property type="term" value="C:membrane"/>
    <property type="evidence" value="ECO:0007669"/>
    <property type="project" value="UniProtKB-SubCell"/>
</dbReference>
<gene>
    <name evidence="8" type="ORF">I6N98_02890</name>
</gene>
<feature type="transmembrane region" description="Helical" evidence="6">
    <location>
        <begin position="201"/>
        <end position="221"/>
    </location>
</feature>
<organism evidence="8 9">
    <name type="scientific">Spongiibacter nanhainus</name>
    <dbReference type="NCBI Taxonomy" id="2794344"/>
    <lineage>
        <taxon>Bacteria</taxon>
        <taxon>Pseudomonadati</taxon>
        <taxon>Pseudomonadota</taxon>
        <taxon>Gammaproteobacteria</taxon>
        <taxon>Cellvibrionales</taxon>
        <taxon>Spongiibacteraceae</taxon>
        <taxon>Spongiibacter</taxon>
    </lineage>
</organism>
<evidence type="ECO:0000313" key="9">
    <source>
        <dbReference type="Proteomes" id="UP000596063"/>
    </source>
</evidence>
<protein>
    <submittedName>
        <fullName evidence="8">Sterol desaturase family protein</fullName>
    </submittedName>
</protein>
<dbReference type="EMBL" id="CP066167">
    <property type="protein sequence ID" value="QQD18827.1"/>
    <property type="molecule type" value="Genomic_DNA"/>
</dbReference>
<keyword evidence="9" id="KW-1185">Reference proteome</keyword>
<evidence type="ECO:0000256" key="5">
    <source>
        <dbReference type="SAM" id="MobiDB-lite"/>
    </source>
</evidence>
<feature type="region of interest" description="Disordered" evidence="5">
    <location>
        <begin position="284"/>
        <end position="314"/>
    </location>
</feature>
<keyword evidence="3 6" id="KW-1133">Transmembrane helix</keyword>
<sequence length="314" mass="34894">MNSLLDAVLAPLAIALDPGRRLFWVFILSALVLASLTVALQQRRFDLKGQLRALFNRHYWLNRSTATDGGLLLLNSLLRGSLLIPLLGSHLAGTILVGSWMQSQWGDAPDLIIAMPLLAVIYTLVFFIAEDLSRFGLHAALHKVPLLWYFHRTHHSATTLTPLTVHRVHPVEMALYYLRGLVVFSVVSGSFVYLFRGQVSGVAIMGVDCLGFLFNALGANLRHSHIFLSFGHLERWFISPAQHQIHHSAAEEHRDTNFGTCLALWDRLLGSWQAAGKRRPLQFGLSRAKAESQHHEPQAKTGAPSPLKPQTQAG</sequence>
<dbReference type="GO" id="GO:0005506">
    <property type="term" value="F:iron ion binding"/>
    <property type="evidence" value="ECO:0007669"/>
    <property type="project" value="InterPro"/>
</dbReference>
<dbReference type="AlphaFoldDB" id="A0A7T4R1Z2"/>
<dbReference type="PANTHER" id="PTHR11863">
    <property type="entry name" value="STEROL DESATURASE"/>
    <property type="match status" value="1"/>
</dbReference>
<feature type="transmembrane region" description="Helical" evidence="6">
    <location>
        <begin position="22"/>
        <end position="40"/>
    </location>
</feature>
<keyword evidence="2 6" id="KW-0812">Transmembrane</keyword>
<evidence type="ECO:0000259" key="7">
    <source>
        <dbReference type="Pfam" id="PF04116"/>
    </source>
</evidence>
<dbReference type="Proteomes" id="UP000596063">
    <property type="component" value="Chromosome"/>
</dbReference>
<feature type="transmembrane region" description="Helical" evidence="6">
    <location>
        <begin position="82"/>
        <end position="100"/>
    </location>
</feature>
<evidence type="ECO:0000256" key="1">
    <source>
        <dbReference type="ARBA" id="ARBA00004370"/>
    </source>
</evidence>
<dbReference type="InterPro" id="IPR050307">
    <property type="entry name" value="Sterol_Desaturase_Related"/>
</dbReference>
<feature type="compositionally biased region" description="Basic and acidic residues" evidence="5">
    <location>
        <begin position="288"/>
        <end position="298"/>
    </location>
</feature>
<feature type="transmembrane region" description="Helical" evidence="6">
    <location>
        <begin position="112"/>
        <end position="129"/>
    </location>
</feature>
<dbReference type="KEGG" id="snan:I6N98_02890"/>
<accession>A0A7T4R1Z2</accession>
<evidence type="ECO:0000313" key="8">
    <source>
        <dbReference type="EMBL" id="QQD18827.1"/>
    </source>
</evidence>
<reference evidence="8 9" key="1">
    <citation type="submission" date="2020-12" db="EMBL/GenBank/DDBJ databases">
        <authorList>
            <person name="Shan Y."/>
        </authorList>
    </citation>
    <scope>NUCLEOTIDE SEQUENCE [LARGE SCALE GENOMIC DNA]</scope>
    <source>
        <strain evidence="9">csc3.9</strain>
    </source>
</reference>
<keyword evidence="4 6" id="KW-0472">Membrane</keyword>